<dbReference type="RefSeq" id="WP_051921035.1">
    <property type="nucleotide sequence ID" value="NZ_JGYV01000027.1"/>
</dbReference>
<evidence type="ECO:0000256" key="1">
    <source>
        <dbReference type="ARBA" id="ARBA00023277"/>
    </source>
</evidence>
<sequence>MTSTTPPTYAAPDWHVVDAVAQVEEGPAGQRRRLPLDAQCVRVAAEPADGFAGVSRLAAISVDAMLPGERNPILDHPVYAPLRSLTARLAPPAHDGPILCVAQHKEWWMRPFWCDDWTQVPARTQLLLWRQGSGDDGVSPSVDPAGRADGPWHLALAACDGDLRADWRGGDGGGLLLDVSVNQAGHDALAGMCAVTGQGDDPYALVHAAVARVAQATGIRLRGERPFPAALEGLGWCTWDAFGQDVSQAAIVAKMEEFRAKGVPVSWVLIDDGWSQVDRGSSRLVGFDADPVRFPDGLSATVRLLKEEYGVRSVGVWQAFQGYWAGLDPQGPAAGETRAFLERMPGGCLVPAAGAAGAFGFWHRWDARLAEAGIDFAKVDSQGSMSLMARGVQDFGTATAGRHAGLDAAAAQCFSGALINCMGVVPENYWRRPSSPLTRTSDDFFPREPASLPEHAIENAYCSLLLGELYHCDWDMFWTDHPHARTHALLRWISGGPVYCSDAPGATDADLLRLFLDDGGSLPRPDGVGVPVEESLLADPTSTAVPLGIRNTFAGRRFLLFVGLNPDLPQQATIGADDGVPVIVSDPVAHTYDTLAPGEHVSFEVPYGEAAIRFLDPVPQYV</sequence>
<dbReference type="EMBL" id="JGYV01000027">
    <property type="protein sequence ID" value="KFI58979.1"/>
    <property type="molecule type" value="Genomic_DNA"/>
</dbReference>
<dbReference type="Proteomes" id="UP000029067">
    <property type="component" value="Unassembled WGS sequence"/>
</dbReference>
<gene>
    <name evidence="2" type="ORF">BCUN_2189</name>
</gene>
<dbReference type="GO" id="GO:0047274">
    <property type="term" value="F:galactinol-sucrose galactosyltransferase activity"/>
    <property type="evidence" value="ECO:0007669"/>
    <property type="project" value="UniProtKB-EC"/>
</dbReference>
<evidence type="ECO:0000313" key="3">
    <source>
        <dbReference type="Proteomes" id="UP000029067"/>
    </source>
</evidence>
<dbReference type="AlphaFoldDB" id="A0A087AJM9"/>
<dbReference type="EC" id="2.4.1.82" evidence="2"/>
<dbReference type="eggNOG" id="COG3345">
    <property type="taxonomic scope" value="Bacteria"/>
</dbReference>
<dbReference type="Gene3D" id="3.20.20.70">
    <property type="entry name" value="Aldolase class I"/>
    <property type="match status" value="1"/>
</dbReference>
<dbReference type="InterPro" id="IPR008811">
    <property type="entry name" value="Glycosyl_hydrolases_36"/>
</dbReference>
<dbReference type="PANTHER" id="PTHR31268:SF32">
    <property type="entry name" value="GALACTINOL--SUCROSE GALACTOSYLTRANSFERASE 2-RELATED"/>
    <property type="match status" value="1"/>
</dbReference>
<accession>A0A087AJM9</accession>
<dbReference type="SUPFAM" id="SSF51445">
    <property type="entry name" value="(Trans)glycosidases"/>
    <property type="match status" value="1"/>
</dbReference>
<keyword evidence="2" id="KW-0808">Transferase</keyword>
<dbReference type="InterPro" id="IPR017853">
    <property type="entry name" value="GH"/>
</dbReference>
<dbReference type="Pfam" id="PF05691">
    <property type="entry name" value="Raffinose_syn"/>
    <property type="match status" value="2"/>
</dbReference>
<dbReference type="STRING" id="1688.BCUN_2189"/>
<dbReference type="PANTHER" id="PTHR31268">
    <property type="match status" value="1"/>
</dbReference>
<protein>
    <submittedName>
        <fullName evidence="2">Alpha-galactosidase</fullName>
        <ecNumber evidence="2">2.4.1.82</ecNumber>
    </submittedName>
</protein>
<comment type="caution">
    <text evidence="2">The sequence shown here is derived from an EMBL/GenBank/DDBJ whole genome shotgun (WGS) entry which is preliminary data.</text>
</comment>
<proteinExistence type="predicted"/>
<reference evidence="2 3" key="1">
    <citation type="submission" date="2014-03" db="EMBL/GenBank/DDBJ databases">
        <title>Genomics of Bifidobacteria.</title>
        <authorList>
            <person name="Ventura M."/>
            <person name="Milani C."/>
            <person name="Lugli G.A."/>
        </authorList>
    </citation>
    <scope>NUCLEOTIDE SEQUENCE [LARGE SCALE GENOMIC DNA]</scope>
    <source>
        <strain evidence="2 3">LMG 10738</strain>
    </source>
</reference>
<dbReference type="InterPro" id="IPR013785">
    <property type="entry name" value="Aldolase_TIM"/>
</dbReference>
<organism evidence="2 3">
    <name type="scientific">Bifidobacterium cuniculi</name>
    <dbReference type="NCBI Taxonomy" id="1688"/>
    <lineage>
        <taxon>Bacteria</taxon>
        <taxon>Bacillati</taxon>
        <taxon>Actinomycetota</taxon>
        <taxon>Actinomycetes</taxon>
        <taxon>Bifidobacteriales</taxon>
        <taxon>Bifidobacteriaceae</taxon>
        <taxon>Bifidobacterium</taxon>
    </lineage>
</organism>
<evidence type="ECO:0000313" key="2">
    <source>
        <dbReference type="EMBL" id="KFI58979.1"/>
    </source>
</evidence>
<keyword evidence="1" id="KW-0119">Carbohydrate metabolism</keyword>
<keyword evidence="2" id="KW-0328">Glycosyltransferase</keyword>
<name>A0A087AJM9_9BIFI</name>
<keyword evidence="3" id="KW-1185">Reference proteome</keyword>